<sequence>MAQILFFASKEDILPVLKDFPGGGMGVIGRISGSG</sequence>
<dbReference type="AlphaFoldDB" id="B9XQ33"/>
<reference evidence="1 2" key="1">
    <citation type="journal article" date="2011" name="J. Bacteriol.">
        <title>Genome sequence of 'Pedosphaera parvula' Ellin514, an aerobic Verrucomicrobial isolate from pasture soil.</title>
        <authorList>
            <person name="Kant R."/>
            <person name="van Passel M.W."/>
            <person name="Sangwan P."/>
            <person name="Palva A."/>
            <person name="Lucas S."/>
            <person name="Copeland A."/>
            <person name="Lapidus A."/>
            <person name="Glavina Del Rio T."/>
            <person name="Dalin E."/>
            <person name="Tice H."/>
            <person name="Bruce D."/>
            <person name="Goodwin L."/>
            <person name="Pitluck S."/>
            <person name="Chertkov O."/>
            <person name="Larimer F.W."/>
            <person name="Land M.L."/>
            <person name="Hauser L."/>
            <person name="Brettin T.S."/>
            <person name="Detter J.C."/>
            <person name="Han S."/>
            <person name="de Vos W.M."/>
            <person name="Janssen P.H."/>
            <person name="Smidt H."/>
        </authorList>
    </citation>
    <scope>NUCLEOTIDE SEQUENCE [LARGE SCALE GENOMIC DNA]</scope>
    <source>
        <strain evidence="1 2">Ellin514</strain>
    </source>
</reference>
<evidence type="ECO:0000313" key="2">
    <source>
        <dbReference type="Proteomes" id="UP000003688"/>
    </source>
</evidence>
<dbReference type="EMBL" id="ABOX02000051">
    <property type="protein sequence ID" value="EEF58037.1"/>
    <property type="molecule type" value="Genomic_DNA"/>
</dbReference>
<proteinExistence type="predicted"/>
<accession>B9XQ33</accession>
<name>B9XQ33_PEDPL</name>
<evidence type="ECO:0000313" key="1">
    <source>
        <dbReference type="EMBL" id="EEF58037.1"/>
    </source>
</evidence>
<gene>
    <name evidence="1" type="ORF">Cflav_PD1174</name>
</gene>
<keyword evidence="2" id="KW-1185">Reference proteome</keyword>
<organism evidence="1 2">
    <name type="scientific">Pedosphaera parvula (strain Ellin514)</name>
    <dbReference type="NCBI Taxonomy" id="320771"/>
    <lineage>
        <taxon>Bacteria</taxon>
        <taxon>Pseudomonadati</taxon>
        <taxon>Verrucomicrobiota</taxon>
        <taxon>Pedosphaerae</taxon>
        <taxon>Pedosphaerales</taxon>
        <taxon>Pedosphaeraceae</taxon>
        <taxon>Pedosphaera</taxon>
    </lineage>
</organism>
<comment type="caution">
    <text evidence="1">The sequence shown here is derived from an EMBL/GenBank/DDBJ whole genome shotgun (WGS) entry which is preliminary data.</text>
</comment>
<protein>
    <submittedName>
        <fullName evidence="1">Uncharacterized protein</fullName>
    </submittedName>
</protein>
<dbReference type="Proteomes" id="UP000003688">
    <property type="component" value="Unassembled WGS sequence"/>
</dbReference>